<gene>
    <name evidence="1" type="ORF">JCGZ_03899</name>
</gene>
<organism evidence="1 2">
    <name type="scientific">Jatropha curcas</name>
    <name type="common">Barbados nut</name>
    <dbReference type="NCBI Taxonomy" id="180498"/>
    <lineage>
        <taxon>Eukaryota</taxon>
        <taxon>Viridiplantae</taxon>
        <taxon>Streptophyta</taxon>
        <taxon>Embryophyta</taxon>
        <taxon>Tracheophyta</taxon>
        <taxon>Spermatophyta</taxon>
        <taxon>Magnoliopsida</taxon>
        <taxon>eudicotyledons</taxon>
        <taxon>Gunneridae</taxon>
        <taxon>Pentapetalae</taxon>
        <taxon>rosids</taxon>
        <taxon>fabids</taxon>
        <taxon>Malpighiales</taxon>
        <taxon>Euphorbiaceae</taxon>
        <taxon>Crotonoideae</taxon>
        <taxon>Jatropheae</taxon>
        <taxon>Jatropha</taxon>
    </lineage>
</organism>
<reference evidence="1 2" key="1">
    <citation type="journal article" date="2014" name="PLoS ONE">
        <title>Global Analysis of Gene Expression Profiles in Physic Nut (Jatropha curcas L.) Seedlings Exposed to Salt Stress.</title>
        <authorList>
            <person name="Zhang L."/>
            <person name="Zhang C."/>
            <person name="Wu P."/>
            <person name="Chen Y."/>
            <person name="Li M."/>
            <person name="Jiang H."/>
            <person name="Wu G."/>
        </authorList>
    </citation>
    <scope>NUCLEOTIDE SEQUENCE [LARGE SCALE GENOMIC DNA]</scope>
    <source>
        <strain evidence="2">cv. GZQX0401</strain>
        <tissue evidence="1">Young leaves</tissue>
    </source>
</reference>
<evidence type="ECO:0000313" key="2">
    <source>
        <dbReference type="Proteomes" id="UP000027138"/>
    </source>
</evidence>
<dbReference type="AlphaFoldDB" id="A0A067LF38"/>
<sequence length="116" mass="12517">MRARGDAESHRERMCVTEHAQLVVRGAIVFLQIAAMRARGDAESHRERMCVTEHAQLVVRGAIVFLQVKLRAFMPASMGGHVGITRADIFVAGSSGRDTIAPLAACIACPDAHLVP</sequence>
<evidence type="ECO:0000313" key="1">
    <source>
        <dbReference type="EMBL" id="KDP47091.1"/>
    </source>
</evidence>
<protein>
    <submittedName>
        <fullName evidence="1">Uncharacterized protein</fullName>
    </submittedName>
</protein>
<keyword evidence="2" id="KW-1185">Reference proteome</keyword>
<dbReference type="EMBL" id="KK914197">
    <property type="protein sequence ID" value="KDP47091.1"/>
    <property type="molecule type" value="Genomic_DNA"/>
</dbReference>
<dbReference type="Proteomes" id="UP000027138">
    <property type="component" value="Unassembled WGS sequence"/>
</dbReference>
<name>A0A067LF38_JATCU</name>
<proteinExistence type="predicted"/>
<accession>A0A067LF38</accession>